<name>A0A1F5KHK7_9BACT</name>
<gene>
    <name evidence="1" type="ORF">A3D25_03080</name>
</gene>
<dbReference type="EMBL" id="MFDD01000012">
    <property type="protein sequence ID" value="OGE40339.1"/>
    <property type="molecule type" value="Genomic_DNA"/>
</dbReference>
<reference evidence="1 2" key="1">
    <citation type="journal article" date="2016" name="Nat. Commun.">
        <title>Thousands of microbial genomes shed light on interconnected biogeochemical processes in an aquifer system.</title>
        <authorList>
            <person name="Anantharaman K."/>
            <person name="Brown C.T."/>
            <person name="Hug L.A."/>
            <person name="Sharon I."/>
            <person name="Castelle C.J."/>
            <person name="Probst A.J."/>
            <person name="Thomas B.C."/>
            <person name="Singh A."/>
            <person name="Wilkins M.J."/>
            <person name="Karaoz U."/>
            <person name="Brodie E.L."/>
            <person name="Williams K.H."/>
            <person name="Hubbard S.S."/>
            <person name="Banfield J.F."/>
        </authorList>
    </citation>
    <scope>NUCLEOTIDE SEQUENCE [LARGE SCALE GENOMIC DNA]</scope>
</reference>
<evidence type="ECO:0000313" key="1">
    <source>
        <dbReference type="EMBL" id="OGE40339.1"/>
    </source>
</evidence>
<accession>A0A1F5KHK7</accession>
<proteinExistence type="predicted"/>
<evidence type="ECO:0000313" key="2">
    <source>
        <dbReference type="Proteomes" id="UP000177328"/>
    </source>
</evidence>
<sequence length="242" mass="26959">MKLLSEQLPTDVLLDHVAGATNELTWINRWRDLTEISAGVAIGVSSLWLPNIMPALPAELAAIITGYMGSMFANALYQASQAGVYRDAREELDFLHEVVNQRLLEQATRAGGWTVFPDSHLKFLARDIQGEKGLRLLKLMNPNSSQRLDTLRERALNDGAGYNDYVPVGTSQVPRVLSKLVKNRLASCIVEGKEHPYSGHRVWESFNPGFNRTPLGTALLIPRYSDQVRAHGLTWVQRNIVG</sequence>
<dbReference type="AlphaFoldDB" id="A0A1F5KHK7"/>
<dbReference type="Proteomes" id="UP000177328">
    <property type="component" value="Unassembled WGS sequence"/>
</dbReference>
<protein>
    <submittedName>
        <fullName evidence="1">Uncharacterized protein</fullName>
    </submittedName>
</protein>
<comment type="caution">
    <text evidence="1">The sequence shown here is derived from an EMBL/GenBank/DDBJ whole genome shotgun (WGS) entry which is preliminary data.</text>
</comment>
<organism evidence="1 2">
    <name type="scientific">Candidatus Daviesbacteria bacterium RIFCSPHIGHO2_02_FULL_43_12</name>
    <dbReference type="NCBI Taxonomy" id="1797776"/>
    <lineage>
        <taxon>Bacteria</taxon>
        <taxon>Candidatus Daviesiibacteriota</taxon>
    </lineage>
</organism>